<dbReference type="EMBL" id="JANIGP010000002">
    <property type="protein sequence ID" value="MCY0107672.1"/>
    <property type="molecule type" value="Genomic_DNA"/>
</dbReference>
<accession>A0ABT3YQA1</accession>
<dbReference type="RefSeq" id="WP_128615652.1">
    <property type="nucleotide sequence ID" value="NZ_JANIGP010000002.1"/>
</dbReference>
<evidence type="ECO:0000313" key="1">
    <source>
        <dbReference type="EMBL" id="MCY0107672.1"/>
    </source>
</evidence>
<proteinExistence type="predicted"/>
<evidence type="ECO:0000313" key="2">
    <source>
        <dbReference type="Proteomes" id="UP001207830"/>
    </source>
</evidence>
<organism evidence="1 2">
    <name type="scientific">Pseudomonas monsensis</name>
    <dbReference type="NCBI Taxonomy" id="2745509"/>
    <lineage>
        <taxon>Bacteria</taxon>
        <taxon>Pseudomonadati</taxon>
        <taxon>Pseudomonadota</taxon>
        <taxon>Gammaproteobacteria</taxon>
        <taxon>Pseudomonadales</taxon>
        <taxon>Pseudomonadaceae</taxon>
        <taxon>Pseudomonas</taxon>
    </lineage>
</organism>
<sequence length="321" mass="36197">MATTVASTMTPANNKTGQAVTTRLYKITDIPDTMNQMNWPVAAALMTHWFEGEPWPNEDGGMDEEVKSHRQFAPQKYIEDSIVKMDWAMQFDRTKNAVDHLRKNWNNTPALKEIKANIKAAFESSPVGVYPLSFGGSAVKAEKFGYFNSVTVKFDQWGTDDVNELRGALANFNVHVIAEGAVEVTEKRIVFIPTQLAFYLEDSYDFNDGGIVIVSQVLGYWGFGGLIADPVEGMNTNLELNREMNSIYFGAGAGATPEQVARKKEDSERRYRELESKHYLLVQNSDFREYRDSEKKGGDFRVYSDILYEPVAAEPIEILVK</sequence>
<keyword evidence="2" id="KW-1185">Reference proteome</keyword>
<gene>
    <name evidence="1" type="ORF">NQF78_05060</name>
</gene>
<comment type="caution">
    <text evidence="1">The sequence shown here is derived from an EMBL/GenBank/DDBJ whole genome shotgun (WGS) entry which is preliminary data.</text>
</comment>
<dbReference type="Proteomes" id="UP001207830">
    <property type="component" value="Unassembled WGS sequence"/>
</dbReference>
<protein>
    <submittedName>
        <fullName evidence="1">DUF6402 family protein</fullName>
    </submittedName>
</protein>
<dbReference type="Pfam" id="PF19940">
    <property type="entry name" value="DUF6402"/>
    <property type="match status" value="1"/>
</dbReference>
<dbReference type="InterPro" id="IPR045646">
    <property type="entry name" value="DUF6402"/>
</dbReference>
<reference evidence="1 2" key="1">
    <citation type="submission" date="2022-07" db="EMBL/GenBank/DDBJ databases">
        <title>Characterization of plant growth promoting rhizobacteria (PGPR) for use as bioinoculants in agriculture.</title>
        <authorList>
            <person name="Hassen A.I."/>
            <person name="Pierneef R."/>
        </authorList>
    </citation>
    <scope>NUCLEOTIDE SEQUENCE [LARGE SCALE GENOMIC DNA]</scope>
    <source>
        <strain evidence="1 2">SARCC-3054</strain>
    </source>
</reference>
<name>A0ABT3YQA1_9PSED</name>